<evidence type="ECO:0000313" key="2">
    <source>
        <dbReference type="Proteomes" id="UP000824782"/>
    </source>
</evidence>
<keyword evidence="2" id="KW-1185">Reference proteome</keyword>
<accession>A0AAV6ZE96</accession>
<dbReference type="Proteomes" id="UP000824782">
    <property type="component" value="Unassembled WGS sequence"/>
</dbReference>
<gene>
    <name evidence="1" type="ORF">GDO81_027393</name>
</gene>
<sequence length="117" mass="13542">MIDPGEWHFLFYFLFDESTTKKLYRPRHVPIAAVAWRSLPEMLLLINIIRIWYHAGIPPVLLSTHLDGQTFHQKSFGVVLHLPSVLFYIYQDIEGPSLIQDMMRTPPRADPSLTIGP</sequence>
<dbReference type="AlphaFoldDB" id="A0AAV6ZE96"/>
<name>A0AAV6ZE96_ENGPU</name>
<dbReference type="EMBL" id="WNYA01000600">
    <property type="protein sequence ID" value="KAG8547824.1"/>
    <property type="molecule type" value="Genomic_DNA"/>
</dbReference>
<evidence type="ECO:0000313" key="1">
    <source>
        <dbReference type="EMBL" id="KAG8547824.1"/>
    </source>
</evidence>
<proteinExistence type="predicted"/>
<protein>
    <submittedName>
        <fullName evidence="1">Uncharacterized protein</fullName>
    </submittedName>
</protein>
<comment type="caution">
    <text evidence="1">The sequence shown here is derived from an EMBL/GenBank/DDBJ whole genome shotgun (WGS) entry which is preliminary data.</text>
</comment>
<organism evidence="1 2">
    <name type="scientific">Engystomops pustulosus</name>
    <name type="common">Tungara frog</name>
    <name type="synonym">Physalaemus pustulosus</name>
    <dbReference type="NCBI Taxonomy" id="76066"/>
    <lineage>
        <taxon>Eukaryota</taxon>
        <taxon>Metazoa</taxon>
        <taxon>Chordata</taxon>
        <taxon>Craniata</taxon>
        <taxon>Vertebrata</taxon>
        <taxon>Euteleostomi</taxon>
        <taxon>Amphibia</taxon>
        <taxon>Batrachia</taxon>
        <taxon>Anura</taxon>
        <taxon>Neobatrachia</taxon>
        <taxon>Hyloidea</taxon>
        <taxon>Leptodactylidae</taxon>
        <taxon>Leiuperinae</taxon>
        <taxon>Engystomops</taxon>
    </lineage>
</organism>
<reference evidence="1" key="1">
    <citation type="thesis" date="2020" institute="ProQuest LLC" country="789 East Eisenhower Parkway, Ann Arbor, MI, USA">
        <title>Comparative Genomics and Chromosome Evolution.</title>
        <authorList>
            <person name="Mudd A.B."/>
        </authorList>
    </citation>
    <scope>NUCLEOTIDE SEQUENCE</scope>
    <source>
        <strain evidence="1">237g6f4</strain>
        <tissue evidence="1">Blood</tissue>
    </source>
</reference>